<dbReference type="EC" id="1.4.3.5" evidence="6"/>
<comment type="similarity">
    <text evidence="1 6">Belongs to the pyridoxamine 5'-phosphate oxidase family.</text>
</comment>
<dbReference type="InterPro" id="IPR019576">
    <property type="entry name" value="Pyridoxamine_oxidase_dimer_C"/>
</dbReference>
<organism evidence="10 11">
    <name type="scientific">Varunaivibrio sulfuroxidans</name>
    <dbReference type="NCBI Taxonomy" id="1773489"/>
    <lineage>
        <taxon>Bacteria</taxon>
        <taxon>Pseudomonadati</taxon>
        <taxon>Pseudomonadota</taxon>
        <taxon>Alphaproteobacteria</taxon>
        <taxon>Rhodospirillales</taxon>
        <taxon>Magnetovibrionaceae</taxon>
        <taxon>Varunaivibrio</taxon>
    </lineage>
</organism>
<protein>
    <recommendedName>
        <fullName evidence="6">Pyridoxine/pyridoxamine 5'-phosphate oxidase</fullName>
        <ecNumber evidence="6">1.4.3.5</ecNumber>
    </recommendedName>
    <alternativeName>
        <fullName evidence="6">PNP/PMP oxidase</fullName>
        <shortName evidence="6">PNPOx</shortName>
    </alternativeName>
    <alternativeName>
        <fullName evidence="6">Pyridoxal 5'-phosphate synthase</fullName>
    </alternativeName>
</protein>
<proteinExistence type="inferred from homology"/>
<keyword evidence="11" id="KW-1185">Reference proteome</keyword>
<feature type="binding site" evidence="6 7">
    <location>
        <begin position="66"/>
        <end position="67"/>
    </location>
    <ligand>
        <name>FMN</name>
        <dbReference type="ChEBI" id="CHEBI:58210"/>
    </ligand>
</feature>
<dbReference type="HAMAP" id="MF_01629">
    <property type="entry name" value="PdxH"/>
    <property type="match status" value="1"/>
</dbReference>
<dbReference type="InterPro" id="IPR012349">
    <property type="entry name" value="Split_barrel_FMN-bd"/>
</dbReference>
<gene>
    <name evidence="6" type="primary">pdxH</name>
    <name evidence="10" type="ORF">EDD55_11141</name>
</gene>
<evidence type="ECO:0000256" key="3">
    <source>
        <dbReference type="ARBA" id="ARBA00022643"/>
    </source>
</evidence>
<evidence type="ECO:0000256" key="2">
    <source>
        <dbReference type="ARBA" id="ARBA00022630"/>
    </source>
</evidence>
<dbReference type="PANTHER" id="PTHR10851">
    <property type="entry name" value="PYRIDOXINE-5-PHOSPHATE OXIDASE"/>
    <property type="match status" value="1"/>
</dbReference>
<feature type="binding site" evidence="6 7">
    <location>
        <position position="175"/>
    </location>
    <ligand>
        <name>FMN</name>
        <dbReference type="ChEBI" id="CHEBI:58210"/>
    </ligand>
</feature>
<evidence type="ECO:0000259" key="9">
    <source>
        <dbReference type="Pfam" id="PF10590"/>
    </source>
</evidence>
<comment type="catalytic activity">
    <reaction evidence="6">
        <text>pyridoxamine 5'-phosphate + O2 + H2O = pyridoxal 5'-phosphate + H2O2 + NH4(+)</text>
        <dbReference type="Rhea" id="RHEA:15817"/>
        <dbReference type="ChEBI" id="CHEBI:15377"/>
        <dbReference type="ChEBI" id="CHEBI:15379"/>
        <dbReference type="ChEBI" id="CHEBI:16240"/>
        <dbReference type="ChEBI" id="CHEBI:28938"/>
        <dbReference type="ChEBI" id="CHEBI:58451"/>
        <dbReference type="ChEBI" id="CHEBI:597326"/>
        <dbReference type="EC" id="1.4.3.5"/>
    </reaction>
</comment>
<keyword evidence="4 6" id="KW-0560">Oxidoreductase</keyword>
<sequence>MTSMTDITIHDDSEPIALFRRWLAEAEESEPNDASAMALASATKDGAPSVRMVLLKGLDERGFVFYTNLGSRKAAELNENPRAALVFHWKSLRRQVRVVGEVEPVSAAEADAYYASRPRDSRIGAWASRQSQPLQGMFELEKRVAKFAAKFMIGDIPRPDFWSGYRVVPDEIEFWSDRPFRLHERVVYHRRDDGWRSERLYP</sequence>
<comment type="cofactor">
    <cofactor evidence="6 7">
        <name>FMN</name>
        <dbReference type="ChEBI" id="CHEBI:58210"/>
    </cofactor>
    <text evidence="6 7">Binds 1 FMN per subunit.</text>
</comment>
<comment type="pathway">
    <text evidence="6">Cofactor metabolism; pyridoxal 5'-phosphate salvage; pyridoxal 5'-phosphate from pyridoxamine 5'-phosphate: step 1/1.</text>
</comment>
<evidence type="ECO:0000313" key="11">
    <source>
        <dbReference type="Proteomes" id="UP000295304"/>
    </source>
</evidence>
<feature type="binding site" evidence="6">
    <location>
        <position position="113"/>
    </location>
    <ligand>
        <name>substrate</name>
    </ligand>
</feature>
<comment type="function">
    <text evidence="6">Catalyzes the oxidation of either pyridoxine 5'-phosphate (PNP) or pyridoxamine 5'-phosphate (PMP) into pyridoxal 5'-phosphate (PLP).</text>
</comment>
<feature type="binding site" evidence="6 7">
    <location>
        <position position="95"/>
    </location>
    <ligand>
        <name>FMN</name>
        <dbReference type="ChEBI" id="CHEBI:58210"/>
    </ligand>
</feature>
<reference evidence="10 11" key="1">
    <citation type="submission" date="2019-03" db="EMBL/GenBank/DDBJ databases">
        <title>Genomic Encyclopedia of Type Strains, Phase IV (KMG-IV): sequencing the most valuable type-strain genomes for metagenomic binning, comparative biology and taxonomic classification.</title>
        <authorList>
            <person name="Goeker M."/>
        </authorList>
    </citation>
    <scope>NUCLEOTIDE SEQUENCE [LARGE SCALE GENOMIC DNA]</scope>
    <source>
        <strain evidence="10 11">DSM 101688</strain>
    </source>
</reference>
<keyword evidence="2 6" id="KW-0285">Flavoprotein</keyword>
<dbReference type="NCBIfam" id="NF004231">
    <property type="entry name" value="PRK05679.1"/>
    <property type="match status" value="1"/>
</dbReference>
<evidence type="ECO:0000313" key="10">
    <source>
        <dbReference type="EMBL" id="TCS60340.1"/>
    </source>
</evidence>
<feature type="domain" description="Pyridoxamine 5'-phosphate oxidase N-terminal" evidence="8">
    <location>
        <begin position="29"/>
        <end position="147"/>
    </location>
</feature>
<dbReference type="InterPro" id="IPR000659">
    <property type="entry name" value="Pyridox_Oxase"/>
</dbReference>
<dbReference type="GO" id="GO:0004733">
    <property type="term" value="F:pyridoxamine phosphate oxidase activity"/>
    <property type="evidence" value="ECO:0007669"/>
    <property type="project" value="UniProtKB-UniRule"/>
</dbReference>
<dbReference type="AlphaFoldDB" id="A0A4R3J7A3"/>
<dbReference type="NCBIfam" id="TIGR00558">
    <property type="entry name" value="pdxH"/>
    <property type="match status" value="1"/>
</dbReference>
<feature type="domain" description="Pyridoxine 5'-phosphate oxidase dimerisation C-terminal" evidence="9">
    <location>
        <begin position="162"/>
        <end position="202"/>
    </location>
</feature>
<dbReference type="PANTHER" id="PTHR10851:SF0">
    <property type="entry name" value="PYRIDOXINE-5'-PHOSPHATE OXIDASE"/>
    <property type="match status" value="1"/>
</dbReference>
<feature type="binding site" evidence="6">
    <location>
        <position position="117"/>
    </location>
    <ligand>
        <name>substrate</name>
    </ligand>
</feature>
<comment type="caution">
    <text evidence="10">The sequence shown here is derived from an EMBL/GenBank/DDBJ whole genome shotgun (WGS) entry which is preliminary data.</text>
</comment>
<feature type="binding site" evidence="6">
    <location>
        <begin position="181"/>
        <end position="183"/>
    </location>
    <ligand>
        <name>substrate</name>
    </ligand>
</feature>
<dbReference type="GO" id="GO:0008615">
    <property type="term" value="P:pyridoxine biosynthetic process"/>
    <property type="evidence" value="ECO:0007669"/>
    <property type="project" value="UniProtKB-UniRule"/>
</dbReference>
<feature type="binding site" evidence="6">
    <location>
        <position position="56"/>
    </location>
    <ligand>
        <name>substrate</name>
    </ligand>
</feature>
<evidence type="ECO:0000256" key="5">
    <source>
        <dbReference type="ARBA" id="ARBA00023096"/>
    </source>
</evidence>
<feature type="binding site" evidence="6 7">
    <location>
        <position position="185"/>
    </location>
    <ligand>
        <name>FMN</name>
        <dbReference type="ChEBI" id="CHEBI:58210"/>
    </ligand>
</feature>
<dbReference type="UniPathway" id="UPA01068">
    <property type="reaction ID" value="UER00304"/>
</dbReference>
<evidence type="ECO:0000256" key="6">
    <source>
        <dbReference type="HAMAP-Rule" id="MF_01629"/>
    </source>
</evidence>
<dbReference type="PIRSF" id="PIRSF000190">
    <property type="entry name" value="Pyd_amn-ph_oxd"/>
    <property type="match status" value="1"/>
</dbReference>
<dbReference type="InterPro" id="IPR011576">
    <property type="entry name" value="Pyridox_Oxase_N"/>
</dbReference>
<evidence type="ECO:0000256" key="1">
    <source>
        <dbReference type="ARBA" id="ARBA00007301"/>
    </source>
</evidence>
<accession>A0A4R3J7A3</accession>
<dbReference type="Proteomes" id="UP000295304">
    <property type="component" value="Unassembled WGS sequence"/>
</dbReference>
<evidence type="ECO:0000256" key="7">
    <source>
        <dbReference type="PIRSR" id="PIRSR000190-2"/>
    </source>
</evidence>
<dbReference type="GO" id="GO:0010181">
    <property type="term" value="F:FMN binding"/>
    <property type="evidence" value="ECO:0007669"/>
    <property type="project" value="UniProtKB-UniRule"/>
</dbReference>
<dbReference type="SUPFAM" id="SSF50475">
    <property type="entry name" value="FMN-binding split barrel"/>
    <property type="match status" value="1"/>
</dbReference>
<feature type="binding site" evidence="6">
    <location>
        <position position="121"/>
    </location>
    <ligand>
        <name>substrate</name>
    </ligand>
</feature>
<feature type="binding site" evidence="6 7">
    <location>
        <position position="73"/>
    </location>
    <ligand>
        <name>FMN</name>
        <dbReference type="ChEBI" id="CHEBI:58210"/>
    </ligand>
</feature>
<feature type="binding site" evidence="6 7">
    <location>
        <position position="72"/>
    </location>
    <ligand>
        <name>FMN</name>
        <dbReference type="ChEBI" id="CHEBI:58210"/>
    </ligand>
</feature>
<comment type="catalytic activity">
    <reaction evidence="6">
        <text>pyridoxine 5'-phosphate + O2 = pyridoxal 5'-phosphate + H2O2</text>
        <dbReference type="Rhea" id="RHEA:15149"/>
        <dbReference type="ChEBI" id="CHEBI:15379"/>
        <dbReference type="ChEBI" id="CHEBI:16240"/>
        <dbReference type="ChEBI" id="CHEBI:58589"/>
        <dbReference type="ChEBI" id="CHEBI:597326"/>
        <dbReference type="EC" id="1.4.3.5"/>
    </reaction>
</comment>
<evidence type="ECO:0000256" key="4">
    <source>
        <dbReference type="ARBA" id="ARBA00023002"/>
    </source>
</evidence>
<keyword evidence="3 6" id="KW-0288">FMN</keyword>
<dbReference type="EMBL" id="SLZW01000011">
    <property type="protein sequence ID" value="TCS60340.1"/>
    <property type="molecule type" value="Genomic_DNA"/>
</dbReference>
<dbReference type="Pfam" id="PF10590">
    <property type="entry name" value="PNP_phzG_C"/>
    <property type="match status" value="1"/>
</dbReference>
<keyword evidence="5 6" id="KW-0664">Pyridoxine biosynthesis</keyword>
<dbReference type="Gene3D" id="2.30.110.10">
    <property type="entry name" value="Electron Transport, Fmn-binding Protein, Chain A"/>
    <property type="match status" value="1"/>
</dbReference>
<feature type="binding site" evidence="6 7">
    <location>
        <begin position="51"/>
        <end position="56"/>
    </location>
    <ligand>
        <name>FMN</name>
        <dbReference type="ChEBI" id="CHEBI:58210"/>
    </ligand>
</feature>
<dbReference type="Pfam" id="PF01243">
    <property type="entry name" value="PNPOx_N"/>
    <property type="match status" value="1"/>
</dbReference>
<comment type="subunit">
    <text evidence="6">Homodimer.</text>
</comment>
<comment type="pathway">
    <text evidence="6">Cofactor metabolism; pyridoxal 5'-phosphate salvage; pyridoxal 5'-phosphate from pyridoxine 5'-phosphate: step 1/1.</text>
</comment>
<evidence type="ECO:0000259" key="8">
    <source>
        <dbReference type="Pfam" id="PF01243"/>
    </source>
</evidence>
<feature type="binding site" evidence="6 7">
    <location>
        <begin position="130"/>
        <end position="131"/>
    </location>
    <ligand>
        <name>FMN</name>
        <dbReference type="ChEBI" id="CHEBI:58210"/>
    </ligand>
</feature>
<name>A0A4R3J7A3_9PROT</name>